<dbReference type="InterPro" id="IPR053014">
    <property type="entry name" value="Cuticle_assoc_divergent"/>
</dbReference>
<evidence type="ECO:0000313" key="3">
    <source>
        <dbReference type="Proteomes" id="UP000887566"/>
    </source>
</evidence>
<dbReference type="Gene3D" id="4.10.410.10">
    <property type="entry name" value="Pancreatic trypsin inhibitor Kunitz domain"/>
    <property type="match status" value="5"/>
</dbReference>
<evidence type="ECO:0000313" key="4">
    <source>
        <dbReference type="WBParaSite" id="PSAMB.scaffold950size38246.g9875.t1"/>
    </source>
</evidence>
<dbReference type="InterPro" id="IPR036880">
    <property type="entry name" value="Kunitz_BPTI_sf"/>
</dbReference>
<dbReference type="InterPro" id="IPR028150">
    <property type="entry name" value="Lustrin_cystein"/>
</dbReference>
<feature type="domain" description="BPTI/Kunitz inhibitor" evidence="2">
    <location>
        <begin position="305"/>
        <end position="353"/>
    </location>
</feature>
<dbReference type="Pfam" id="PF14625">
    <property type="entry name" value="Lustrin_cystein"/>
    <property type="match status" value="8"/>
</dbReference>
<proteinExistence type="predicted"/>
<dbReference type="PANTHER" id="PTHR46339:SF11">
    <property type="entry name" value="BPTI_KUNITZ INHIBITOR DOMAIN-CONTAINING PROTEIN"/>
    <property type="match status" value="1"/>
</dbReference>
<dbReference type="PROSITE" id="PS00280">
    <property type="entry name" value="BPTI_KUNITZ_1"/>
    <property type="match status" value="3"/>
</dbReference>
<feature type="domain" description="BPTI/Kunitz inhibitor" evidence="2">
    <location>
        <begin position="512"/>
        <end position="565"/>
    </location>
</feature>
<evidence type="ECO:0000256" key="1">
    <source>
        <dbReference type="SAM" id="SignalP"/>
    </source>
</evidence>
<dbReference type="SMART" id="SM00289">
    <property type="entry name" value="WR1"/>
    <property type="match status" value="13"/>
</dbReference>
<dbReference type="SUPFAM" id="SSF57362">
    <property type="entry name" value="BPTI-like"/>
    <property type="match status" value="5"/>
</dbReference>
<dbReference type="InterPro" id="IPR002223">
    <property type="entry name" value="Kunitz_BPTI"/>
</dbReference>
<feature type="signal peptide" evidence="1">
    <location>
        <begin position="1"/>
        <end position="21"/>
    </location>
</feature>
<dbReference type="Proteomes" id="UP000887566">
    <property type="component" value="Unplaced"/>
</dbReference>
<feature type="domain" description="BPTI/Kunitz inhibitor" evidence="2">
    <location>
        <begin position="399"/>
        <end position="450"/>
    </location>
</feature>
<keyword evidence="1" id="KW-0732">Signal</keyword>
<accession>A0A914XPB8</accession>
<feature type="chain" id="PRO_5037839875" evidence="1">
    <location>
        <begin position="22"/>
        <end position="1120"/>
    </location>
</feature>
<dbReference type="Pfam" id="PF00014">
    <property type="entry name" value="Kunitz_BPTI"/>
    <property type="match status" value="5"/>
</dbReference>
<dbReference type="CDD" id="cd00109">
    <property type="entry name" value="Kunitz-type"/>
    <property type="match status" value="1"/>
</dbReference>
<dbReference type="WBParaSite" id="PSAMB.scaffold950size38246.g9875.t1">
    <property type="protein sequence ID" value="PSAMB.scaffold950size38246.g9875.t1"/>
    <property type="gene ID" value="PSAMB.scaffold950size38246.g9875"/>
</dbReference>
<organism evidence="3 4">
    <name type="scientific">Plectus sambesii</name>
    <dbReference type="NCBI Taxonomy" id="2011161"/>
    <lineage>
        <taxon>Eukaryota</taxon>
        <taxon>Metazoa</taxon>
        <taxon>Ecdysozoa</taxon>
        <taxon>Nematoda</taxon>
        <taxon>Chromadorea</taxon>
        <taxon>Plectida</taxon>
        <taxon>Plectina</taxon>
        <taxon>Plectoidea</taxon>
        <taxon>Plectidae</taxon>
        <taxon>Plectus</taxon>
    </lineage>
</organism>
<sequence length="1120" mass="114881">MAPHTPLLAVALLALASIAHGQVVGRACNEAPECGTGAFCGSQKTCQCLYTYITNGGYCLQKVNPDEPGCSNNIQCSGVWPGAFCSSGTCKCPNNQPAFISRDGPICMNYGSCPINGNYKLTVNNIVQQCTFGIDSSCLTPTYECLCNQANCLTPVGAITFCCPTRAFACSQTFDSGTGGGGGSSTRFYYNSLSGSCQTFSYSGGGGNANNFQTLEQCQSYCQSSCTRGQPLYRAAVAPSVKETIVTCSTTTSTACATNYACQDTGRGSYCCPTAQQVCCTNCAAGSKGGVQYNNGLAVPTTAYDAGINRGDGRTFIRYYYDSGLGRCTTFTYQGQGGNFNNFASQTECEQFCSSSLCTAGNPLKDGTGINNIQCPASACPTTHTCTSSVCCPTKQTLCSLPLAQGGPCSSIATRWWYNSATGSCQQFQFTGCQGNDNNFATFTACSSFCGGAGAEPQCPQGKAARDTSGNFINCGPQGTPNPALCAGNSQTYACLYDGTRYGCCPTQSFTCSLTADAGTTCVSSTTISRWAYSSSTRTCSTFTYGGCDGNSNNFATQQDCLDYCQTGGCPNGGEVYTVSGAPFVCGASACPTTHTCTTVSLGSLTTTYQYCCPTRSYICRLPRNVGVACGVGTLTRYYFDSTSRQCVAFQFNGCQGNRNSFSTLAQCRNYCYSADCADGQVAAMDTTSGAITTCTGGTCSTGYTCVASALIGQSICCGSPAPANSCPADRPNAFIDPLTTTVMNCIPNLPATCPSNNICNFANNNYYCCGFGAQVCPNGGSPFINPTSNLAIQCVPGTPNNCAAAGSLYTCQTRTANIGGVSSTVGTCCSPGPVDVCGAGYTATLLNGVPAPCNPQTANICPSPATCRLSPSTTSSYYCCTLTGVTTAPVAVCNGLSPYSVGGAPVICNNGVASTNCPSPYSCIYYSPTNVYYCCTGGSTGGAGTCPTGYTTSVTNGVANRCSPSTANSCGGNNLCQFVTQYNGYVCCIAGGTVPVPAPVPVPVPVPSPGGTDPFCSIGTAYLYTGTTLPLACTIGGPACPASYTCQTSRTGQGNICCTSGGGSNPSAGTGGCPASTPNPYWYDAARTLPLGCTVSGNPCPSGYRCVTSTRYAGSQCCQ</sequence>
<feature type="domain" description="BPTI/Kunitz inhibitor" evidence="2">
    <location>
        <begin position="170"/>
        <end position="222"/>
    </location>
</feature>
<dbReference type="AlphaFoldDB" id="A0A914XPB8"/>
<dbReference type="InterPro" id="IPR006150">
    <property type="entry name" value="Cys_repeat_1"/>
</dbReference>
<protein>
    <submittedName>
        <fullName evidence="4">BPTI/Kunitz inhibitor domain-containing protein</fullName>
    </submittedName>
</protein>
<dbReference type="GO" id="GO:0004867">
    <property type="term" value="F:serine-type endopeptidase inhibitor activity"/>
    <property type="evidence" value="ECO:0007669"/>
    <property type="project" value="InterPro"/>
</dbReference>
<reference evidence="4" key="1">
    <citation type="submission" date="2022-11" db="UniProtKB">
        <authorList>
            <consortium name="WormBaseParasite"/>
        </authorList>
    </citation>
    <scope>IDENTIFICATION</scope>
</reference>
<dbReference type="PANTHER" id="PTHR46339">
    <property type="entry name" value="PROTEIN CBG15282-RELATED"/>
    <property type="match status" value="1"/>
</dbReference>
<feature type="domain" description="BPTI/Kunitz inhibitor" evidence="2">
    <location>
        <begin position="620"/>
        <end position="672"/>
    </location>
</feature>
<name>A0A914XPB8_9BILA</name>
<dbReference type="CDD" id="cd22593">
    <property type="entry name" value="Kunitz_conkunitzin"/>
    <property type="match status" value="3"/>
</dbReference>
<keyword evidence="3" id="KW-1185">Reference proteome</keyword>
<dbReference type="InterPro" id="IPR020901">
    <property type="entry name" value="Prtase_inh_Kunz-CS"/>
</dbReference>
<dbReference type="PROSITE" id="PS50279">
    <property type="entry name" value="BPTI_KUNITZ_2"/>
    <property type="match status" value="5"/>
</dbReference>
<evidence type="ECO:0000259" key="2">
    <source>
        <dbReference type="PROSITE" id="PS50279"/>
    </source>
</evidence>
<dbReference type="SMART" id="SM00131">
    <property type="entry name" value="KU"/>
    <property type="match status" value="5"/>
</dbReference>